<gene>
    <name evidence="2" type="ORF">COT81_04510</name>
</gene>
<dbReference type="GO" id="GO:0046872">
    <property type="term" value="F:metal ion binding"/>
    <property type="evidence" value="ECO:0007669"/>
    <property type="project" value="InterPro"/>
</dbReference>
<accession>A0A2H0W2Q7</accession>
<evidence type="ECO:0000256" key="1">
    <source>
        <dbReference type="ARBA" id="ARBA00010457"/>
    </source>
</evidence>
<evidence type="ECO:0008006" key="4">
    <source>
        <dbReference type="Google" id="ProtNLM"/>
    </source>
</evidence>
<name>A0A2H0W2Q7_9BACT</name>
<dbReference type="AlphaFoldDB" id="A0A2H0W2Q7"/>
<comment type="similarity">
    <text evidence="1">Belongs to the Cu-Zn superoxide dismutase family.</text>
</comment>
<organism evidence="2 3">
    <name type="scientific">Candidatus Buchananbacteria bacterium CG10_big_fil_rev_8_21_14_0_10_42_9</name>
    <dbReference type="NCBI Taxonomy" id="1974526"/>
    <lineage>
        <taxon>Bacteria</taxon>
        <taxon>Candidatus Buchananiibacteriota</taxon>
    </lineage>
</organism>
<sequence>MGKKIVWVLVAVIVLAAAAAFFFNRYYKTQTPDTSLPDSLTVTLGELNQSNEFGVATITEQSDKTVVNVNLEGEVPSGVVQLAHIHNGSCDNLGDIWQGLTSVIDGQSQSNLEISMLDIANNLPLAINVHKSAEEPQVFVACGNISF</sequence>
<dbReference type="Proteomes" id="UP000230935">
    <property type="component" value="Unassembled WGS sequence"/>
</dbReference>
<protein>
    <recommendedName>
        <fullName evidence="4">CHRD domain-containing protein</fullName>
    </recommendedName>
</protein>
<dbReference type="SUPFAM" id="SSF49329">
    <property type="entry name" value="Cu,Zn superoxide dismutase-like"/>
    <property type="match status" value="1"/>
</dbReference>
<dbReference type="EMBL" id="PEZZ01000035">
    <property type="protein sequence ID" value="PIS04781.1"/>
    <property type="molecule type" value="Genomic_DNA"/>
</dbReference>
<comment type="caution">
    <text evidence="2">The sequence shown here is derived from an EMBL/GenBank/DDBJ whole genome shotgun (WGS) entry which is preliminary data.</text>
</comment>
<dbReference type="GO" id="GO:0006801">
    <property type="term" value="P:superoxide metabolic process"/>
    <property type="evidence" value="ECO:0007669"/>
    <property type="project" value="InterPro"/>
</dbReference>
<reference evidence="3" key="1">
    <citation type="submission" date="2017-09" db="EMBL/GenBank/DDBJ databases">
        <title>Depth-based differentiation of microbial function through sediment-hosted aquifers and enrichment of novel symbionts in the deep terrestrial subsurface.</title>
        <authorList>
            <person name="Probst A.J."/>
            <person name="Ladd B."/>
            <person name="Jarett J.K."/>
            <person name="Geller-Mcgrath D.E."/>
            <person name="Sieber C.M.K."/>
            <person name="Emerson J.B."/>
            <person name="Anantharaman K."/>
            <person name="Thomas B.C."/>
            <person name="Malmstrom R."/>
            <person name="Stieglmeier M."/>
            <person name="Klingl A."/>
            <person name="Woyke T."/>
            <person name="Ryan C.M."/>
            <person name="Banfield J.F."/>
        </authorList>
    </citation>
    <scope>NUCLEOTIDE SEQUENCE [LARGE SCALE GENOMIC DNA]</scope>
</reference>
<dbReference type="InterPro" id="IPR036423">
    <property type="entry name" value="SOD-like_Cu/Zn_dom_sf"/>
</dbReference>
<evidence type="ECO:0000313" key="2">
    <source>
        <dbReference type="EMBL" id="PIS04781.1"/>
    </source>
</evidence>
<evidence type="ECO:0000313" key="3">
    <source>
        <dbReference type="Proteomes" id="UP000230935"/>
    </source>
</evidence>
<proteinExistence type="inferred from homology"/>